<name>A0A511SWD0_MYXFU</name>
<comment type="caution">
    <text evidence="1">The sequence shown here is derived from an EMBL/GenBank/DDBJ whole genome shotgun (WGS) entry which is preliminary data.</text>
</comment>
<dbReference type="Pfam" id="PF13516">
    <property type="entry name" value="LRR_6"/>
    <property type="match status" value="1"/>
</dbReference>
<dbReference type="EMBL" id="BJXR01000010">
    <property type="protein sequence ID" value="GEN05633.1"/>
    <property type="molecule type" value="Genomic_DNA"/>
</dbReference>
<dbReference type="InterPro" id="IPR032675">
    <property type="entry name" value="LRR_dom_sf"/>
</dbReference>
<proteinExistence type="predicted"/>
<evidence type="ECO:0000313" key="3">
    <source>
        <dbReference type="Proteomes" id="UP000183760"/>
    </source>
</evidence>
<reference evidence="2 3" key="1">
    <citation type="submission" date="2016-10" db="EMBL/GenBank/DDBJ databases">
        <authorList>
            <person name="Varghese N."/>
            <person name="Submissions S."/>
        </authorList>
    </citation>
    <scope>NUCLEOTIDE SEQUENCE [LARGE SCALE GENOMIC DNA]</scope>
    <source>
        <strain evidence="2 3">DSM 16525</strain>
    </source>
</reference>
<dbReference type="STRING" id="1334629.MFUL124B02_05080"/>
<dbReference type="GO" id="GO:0005096">
    <property type="term" value="F:GTPase activator activity"/>
    <property type="evidence" value="ECO:0007669"/>
    <property type="project" value="InterPro"/>
</dbReference>
<dbReference type="Proteomes" id="UP000183760">
    <property type="component" value="Unassembled WGS sequence"/>
</dbReference>
<dbReference type="OrthoDB" id="5380866at2"/>
<dbReference type="EMBL" id="FOIB01000001">
    <property type="protein sequence ID" value="SET00660.1"/>
    <property type="molecule type" value="Genomic_DNA"/>
</dbReference>
<dbReference type="AlphaFoldDB" id="A0A511SWD0"/>
<dbReference type="GO" id="GO:0031267">
    <property type="term" value="F:small GTPase binding"/>
    <property type="evidence" value="ECO:0007669"/>
    <property type="project" value="TreeGrafter"/>
</dbReference>
<dbReference type="GO" id="GO:0005829">
    <property type="term" value="C:cytosol"/>
    <property type="evidence" value="ECO:0007669"/>
    <property type="project" value="TreeGrafter"/>
</dbReference>
<organism evidence="1 4">
    <name type="scientific">Myxococcus fulvus</name>
    <dbReference type="NCBI Taxonomy" id="33"/>
    <lineage>
        <taxon>Bacteria</taxon>
        <taxon>Pseudomonadati</taxon>
        <taxon>Myxococcota</taxon>
        <taxon>Myxococcia</taxon>
        <taxon>Myxococcales</taxon>
        <taxon>Cystobacterineae</taxon>
        <taxon>Myxococcaceae</taxon>
        <taxon>Myxococcus</taxon>
    </lineage>
</organism>
<dbReference type="Gene3D" id="3.80.10.10">
    <property type="entry name" value="Ribonuclease Inhibitor"/>
    <property type="match status" value="2"/>
</dbReference>
<evidence type="ECO:0000313" key="4">
    <source>
        <dbReference type="Proteomes" id="UP000321514"/>
    </source>
</evidence>
<dbReference type="PANTHER" id="PTHR24113">
    <property type="entry name" value="RAN GTPASE-ACTIVATING PROTEIN 1"/>
    <property type="match status" value="1"/>
</dbReference>
<dbReference type="GO" id="GO:0048471">
    <property type="term" value="C:perinuclear region of cytoplasm"/>
    <property type="evidence" value="ECO:0007669"/>
    <property type="project" value="TreeGrafter"/>
</dbReference>
<dbReference type="PANTHER" id="PTHR24113:SF15">
    <property type="entry name" value="NACHT DOMAIN-CONTAINING PROTEIN"/>
    <property type="match status" value="1"/>
</dbReference>
<evidence type="ECO:0000313" key="2">
    <source>
        <dbReference type="EMBL" id="SET00660.1"/>
    </source>
</evidence>
<keyword evidence="3" id="KW-1185">Reference proteome</keyword>
<dbReference type="RefSeq" id="WP_074949144.1">
    <property type="nucleotide sequence ID" value="NZ_BJXR01000010.1"/>
</dbReference>
<dbReference type="SUPFAM" id="SSF52047">
    <property type="entry name" value="RNI-like"/>
    <property type="match status" value="1"/>
</dbReference>
<dbReference type="GO" id="GO:0006913">
    <property type="term" value="P:nucleocytoplasmic transport"/>
    <property type="evidence" value="ECO:0007669"/>
    <property type="project" value="TreeGrafter"/>
</dbReference>
<accession>A0A511SWD0</accession>
<dbReference type="InterPro" id="IPR027038">
    <property type="entry name" value="RanGap"/>
</dbReference>
<dbReference type="InterPro" id="IPR001611">
    <property type="entry name" value="Leu-rich_rpt"/>
</dbReference>
<gene>
    <name evidence="1" type="ORF">MFU01_06700</name>
    <name evidence="2" type="ORF">SAMN05443572_101821</name>
</gene>
<sequence>MSDFDTLLAKMVQAPDDDAVRLACADALQAVDPARAEFIRVQLALPGRMDPARRRSLQLRQRALLDEHGVAWLKPLRDARVHEPTYHRGFIEELNLAEDKLAEHGHALFAREPVSRLCVAVRDGVGLRLAAEQPWFSQVRWLRLTGSGVDAAVRALVSAPRTERLSGLVLAGATDASLRALTEKPVLPALRSVSFSSSALSDEGAAVLAKATVPWERLYLSGSGLSDEGVATLARAKGLEALQWLALNRNDLSDDAAVALSKSKGLPRLERLELSRNEVSEEGALAFRSPKALPSLRRLELLDIGLDPDALAPLIKRLGPGLRF</sequence>
<protein>
    <submittedName>
        <fullName evidence="2">Repeat-companion domain-containing protein</fullName>
    </submittedName>
</protein>
<dbReference type="Proteomes" id="UP000321514">
    <property type="component" value="Unassembled WGS sequence"/>
</dbReference>
<reference evidence="1 4" key="2">
    <citation type="submission" date="2019-07" db="EMBL/GenBank/DDBJ databases">
        <title>Whole genome shotgun sequence of Myxococcus fulvus NBRC 100333.</title>
        <authorList>
            <person name="Hosoyama A."/>
            <person name="Uohara A."/>
            <person name="Ohji S."/>
            <person name="Ichikawa N."/>
        </authorList>
    </citation>
    <scope>NUCLEOTIDE SEQUENCE [LARGE SCALE GENOMIC DNA]</scope>
    <source>
        <strain evidence="1 4">NBRC 100333</strain>
    </source>
</reference>
<dbReference type="InterPro" id="IPR014338">
    <property type="entry name" value="CHP02996_rpt-companion-dom"/>
</dbReference>
<dbReference type="NCBIfam" id="TIGR02996">
    <property type="entry name" value="rpt_mate_G_obs"/>
    <property type="match status" value="1"/>
</dbReference>
<evidence type="ECO:0000313" key="1">
    <source>
        <dbReference type="EMBL" id="GEN05633.1"/>
    </source>
</evidence>